<dbReference type="EMBL" id="CAUEEQ010002323">
    <property type="protein sequence ID" value="CAJ0922504.1"/>
    <property type="molecule type" value="Genomic_DNA"/>
</dbReference>
<organism evidence="1 2">
    <name type="scientific">Ranitomeya imitator</name>
    <name type="common">mimic poison frog</name>
    <dbReference type="NCBI Taxonomy" id="111125"/>
    <lineage>
        <taxon>Eukaryota</taxon>
        <taxon>Metazoa</taxon>
        <taxon>Chordata</taxon>
        <taxon>Craniata</taxon>
        <taxon>Vertebrata</taxon>
        <taxon>Euteleostomi</taxon>
        <taxon>Amphibia</taxon>
        <taxon>Batrachia</taxon>
        <taxon>Anura</taxon>
        <taxon>Neobatrachia</taxon>
        <taxon>Hyloidea</taxon>
        <taxon>Dendrobatidae</taxon>
        <taxon>Dendrobatinae</taxon>
        <taxon>Ranitomeya</taxon>
    </lineage>
</organism>
<comment type="caution">
    <text evidence="1">The sequence shown here is derived from an EMBL/GenBank/DDBJ whole genome shotgun (WGS) entry which is preliminary data.</text>
</comment>
<gene>
    <name evidence="1" type="ORF">RIMI_LOCUS1758921</name>
</gene>
<evidence type="ECO:0000313" key="2">
    <source>
        <dbReference type="Proteomes" id="UP001176940"/>
    </source>
</evidence>
<proteinExistence type="predicted"/>
<accession>A0ABN9KSR9</accession>
<reference evidence="1" key="1">
    <citation type="submission" date="2023-07" db="EMBL/GenBank/DDBJ databases">
        <authorList>
            <person name="Stuckert A."/>
        </authorList>
    </citation>
    <scope>NUCLEOTIDE SEQUENCE</scope>
</reference>
<name>A0ABN9KSR9_9NEOB</name>
<dbReference type="Proteomes" id="UP001176940">
    <property type="component" value="Unassembled WGS sequence"/>
</dbReference>
<keyword evidence="2" id="KW-1185">Reference proteome</keyword>
<evidence type="ECO:0000313" key="1">
    <source>
        <dbReference type="EMBL" id="CAJ0922504.1"/>
    </source>
</evidence>
<sequence length="287" mass="33019">MLQPCLSKNPVRVEEESEAHEIVYTPVEAEDEEGFFKVATFCFDDCFAHSWHSLDELQEAVIGNGFHYTAPPPHHITTHNPAPKHYHTRLRPPHYHTRLRSHTLPNKALSSHITIRGSVLTHYHTRRCPHTLPHKALSSHITTRGSVPTHYRTRLRPHTLPHEAPSPHITTRGSVLTHYHMRLHPHTLPHDAPLPHTLPHEAPSSHITTQGCILTHYHTRLHPTHYHTRLRPHTLPHEAPSTHITTLKDLHLFARKLVLKKLHLKKMSEDIKWTATAQEAIAIQNEL</sequence>
<protein>
    <submittedName>
        <fullName evidence="1">Uncharacterized protein</fullName>
    </submittedName>
</protein>